<feature type="transmembrane region" description="Helical" evidence="1">
    <location>
        <begin position="6"/>
        <end position="27"/>
    </location>
</feature>
<accession>A0A7D4TM09</accession>
<dbReference type="RefSeq" id="WP_172989163.1">
    <property type="nucleotide sequence ID" value="NZ_CP054038.1"/>
</dbReference>
<dbReference type="EMBL" id="CP054038">
    <property type="protein sequence ID" value="QKJ18722.1"/>
    <property type="molecule type" value="Genomic_DNA"/>
</dbReference>
<gene>
    <name evidence="2" type="ORF">HQM25_04520</name>
</gene>
<dbReference type="AlphaFoldDB" id="A0A7D4TM09"/>
<keyword evidence="1" id="KW-1133">Transmembrane helix</keyword>
<organism evidence="2 3">
    <name type="scientific">Microbacterium hominis</name>
    <dbReference type="NCBI Taxonomy" id="162426"/>
    <lineage>
        <taxon>Bacteria</taxon>
        <taxon>Bacillati</taxon>
        <taxon>Actinomycetota</taxon>
        <taxon>Actinomycetes</taxon>
        <taxon>Micrococcales</taxon>
        <taxon>Microbacteriaceae</taxon>
        <taxon>Microbacterium</taxon>
    </lineage>
</organism>
<protein>
    <submittedName>
        <fullName evidence="2">Uncharacterized protein</fullName>
    </submittedName>
</protein>
<evidence type="ECO:0000313" key="3">
    <source>
        <dbReference type="Proteomes" id="UP000502498"/>
    </source>
</evidence>
<sequence>MDMGQTIGWGIITLLCALPVYFVWHMIDARRHGRRPRVSSGAVMGVDEVFHPSGAHARDVWDAEQILPAPAPTPGDGPGVITGNRIVIDTGLRHEASRDHR</sequence>
<keyword evidence="1" id="KW-0812">Transmembrane</keyword>
<name>A0A7D4TM09_9MICO</name>
<keyword evidence="1" id="KW-0472">Membrane</keyword>
<dbReference type="Proteomes" id="UP000502498">
    <property type="component" value="Chromosome"/>
</dbReference>
<evidence type="ECO:0000256" key="1">
    <source>
        <dbReference type="SAM" id="Phobius"/>
    </source>
</evidence>
<evidence type="ECO:0000313" key="2">
    <source>
        <dbReference type="EMBL" id="QKJ18722.1"/>
    </source>
</evidence>
<proteinExistence type="predicted"/>
<reference evidence="2 3" key="1">
    <citation type="submission" date="2020-05" db="EMBL/GenBank/DDBJ databases">
        <title>Strain PA2F3 complete genome.</title>
        <authorList>
            <person name="Kim Y.-S."/>
            <person name="Kim S.-J."/>
            <person name="Jung H.-k."/>
            <person name="Kim S.-E."/>
            <person name="Kim K.-H."/>
        </authorList>
    </citation>
    <scope>NUCLEOTIDE SEQUENCE [LARGE SCALE GENOMIC DNA]</scope>
    <source>
        <strain evidence="2 3">PA2F3</strain>
    </source>
</reference>